<comment type="function">
    <text evidence="5">A acetyltransferase, which acetylates the inositol ring of phosphatidylinositol during biosynthesis of GPI-anchor.</text>
</comment>
<comment type="pathway">
    <text evidence="5">Glycolipid biosynthesis; glycosylphosphatidylinositol-anchor biosynthesis.</text>
</comment>
<keyword evidence="5" id="KW-0012">Acyltransferase</keyword>
<evidence type="ECO:0000256" key="2">
    <source>
        <dbReference type="ARBA" id="ARBA00022692"/>
    </source>
</evidence>
<dbReference type="GeneTree" id="ENSGT00390000013520"/>
<feature type="transmembrane region" description="Helical" evidence="5">
    <location>
        <begin position="470"/>
        <end position="492"/>
    </location>
</feature>
<feature type="transmembrane region" description="Helical" evidence="5">
    <location>
        <begin position="204"/>
        <end position="224"/>
    </location>
</feature>
<feature type="transmembrane region" description="Helical" evidence="5">
    <location>
        <begin position="340"/>
        <end position="365"/>
    </location>
</feature>
<feature type="transmembrane region" description="Helical" evidence="5">
    <location>
        <begin position="83"/>
        <end position="99"/>
    </location>
</feature>
<feature type="transmembrane region" description="Helical" evidence="5">
    <location>
        <begin position="447"/>
        <end position="464"/>
    </location>
</feature>
<evidence type="ECO:0000313" key="6">
    <source>
        <dbReference type="Ensembl" id="ENSLLEP00000001860.1"/>
    </source>
</evidence>
<keyword evidence="5" id="KW-0256">Endoplasmic reticulum</keyword>
<evidence type="ECO:0000313" key="7">
    <source>
        <dbReference type="Proteomes" id="UP000694569"/>
    </source>
</evidence>
<organism evidence="6 7">
    <name type="scientific">Leptobrachium leishanense</name>
    <name type="common">Leishan spiny toad</name>
    <dbReference type="NCBI Taxonomy" id="445787"/>
    <lineage>
        <taxon>Eukaryota</taxon>
        <taxon>Metazoa</taxon>
        <taxon>Chordata</taxon>
        <taxon>Craniata</taxon>
        <taxon>Vertebrata</taxon>
        <taxon>Euteleostomi</taxon>
        <taxon>Amphibia</taxon>
        <taxon>Batrachia</taxon>
        <taxon>Anura</taxon>
        <taxon>Pelobatoidea</taxon>
        <taxon>Megophryidae</taxon>
        <taxon>Leptobrachium</taxon>
    </lineage>
</organism>
<dbReference type="EC" id="2.3.-.-" evidence="5"/>
<evidence type="ECO:0000256" key="4">
    <source>
        <dbReference type="ARBA" id="ARBA00023136"/>
    </source>
</evidence>
<comment type="subcellular location">
    <subcellularLocation>
        <location evidence="5">Endoplasmic reticulum membrane</location>
        <topology evidence="5">Multi-pass membrane protein</topology>
    </subcellularLocation>
    <subcellularLocation>
        <location evidence="1">Membrane</location>
        <topology evidence="1">Multi-pass membrane protein</topology>
    </subcellularLocation>
</comment>
<dbReference type="PANTHER" id="PTHR20661">
    <property type="entry name" value="PHOSPHATIDYLINOSITOL-GLYCAN BIOSYNTHESIS CLASS W PROTEIN"/>
    <property type="match status" value="1"/>
</dbReference>
<sequence length="502" mass="57224">MSQNQLKEAFISNLNGTTITEISLGLSVAPTCTLCRGLILVYLYQTHGERRHSWMVHLLIDFFILVLPQVVSCTIFSDYLHLVPSVIVAICVAMLYVIYRKWKTSNNLPFHRIHQSFVKARIENEVVPFVTNFRVFVNLLTAIAILAVDFPIFPRRYAKTETYGTGVMDFGVGGFIFGNALVSPEARSRNQDHHSRISRLGKQLMSTWPLIVLGLGRLVSVKSIDYYEHVSEYGVHWNFFFTLAVVKMLSSLLFTFFPAQKSWVLATVVLSLYQFVLEVTDLKSFILNGRDGKGSRVGFIDANREGLFSVIGYLAVYLVGVQFGLYILKKRTFCKDWLKTMCNLGLITCLFFVFFFIFQMCVGVASRRIANLTFCIWIVAQCLFLLCLIMLCELMLMFGQNLASGCKIPSTWKICQTYSNKKHGTAREEGKKVTELCLISAVNRNQLLFFLLSNIMTGLVNMIIDTIHSRTVFSLAVLLMYMFGSCLITYILHIKNITIKYW</sequence>
<keyword evidence="5" id="KW-0808">Transferase</keyword>
<dbReference type="GO" id="GO:0006506">
    <property type="term" value="P:GPI anchor biosynthetic process"/>
    <property type="evidence" value="ECO:0007669"/>
    <property type="project" value="UniProtKB-UniPathway"/>
</dbReference>
<evidence type="ECO:0000256" key="3">
    <source>
        <dbReference type="ARBA" id="ARBA00022989"/>
    </source>
</evidence>
<feature type="transmembrane region" description="Helical" evidence="5">
    <location>
        <begin position="306"/>
        <end position="328"/>
    </location>
</feature>
<reference evidence="6" key="2">
    <citation type="submission" date="2025-09" db="UniProtKB">
        <authorList>
            <consortium name="Ensembl"/>
        </authorList>
    </citation>
    <scope>IDENTIFICATION</scope>
</reference>
<keyword evidence="5" id="KW-0337">GPI-anchor biosynthesis</keyword>
<dbReference type="InterPro" id="IPR009447">
    <property type="entry name" value="PIGW/GWT1"/>
</dbReference>
<dbReference type="UniPathway" id="UPA00196"/>
<feature type="transmembrane region" description="Helical" evidence="5">
    <location>
        <begin position="135"/>
        <end position="153"/>
    </location>
</feature>
<comment type="similarity">
    <text evidence="5">Belongs to the PIGW family.</text>
</comment>
<dbReference type="GO" id="GO:0032216">
    <property type="term" value="F:glucosaminyl-phosphatidylinositol O-acyltransferase activity"/>
    <property type="evidence" value="ECO:0007669"/>
    <property type="project" value="TreeGrafter"/>
</dbReference>
<dbReference type="PIRSF" id="PIRSF017321">
    <property type="entry name" value="GWT1"/>
    <property type="match status" value="1"/>
</dbReference>
<keyword evidence="4 5" id="KW-0472">Membrane</keyword>
<protein>
    <recommendedName>
        <fullName evidence="5">Phosphatidylinositol-glycan biosynthesis class W protein</fullName>
        <ecNumber evidence="5">2.3.-.-</ecNumber>
    </recommendedName>
</protein>
<dbReference type="GO" id="GO:0005789">
    <property type="term" value="C:endoplasmic reticulum membrane"/>
    <property type="evidence" value="ECO:0007669"/>
    <property type="project" value="UniProtKB-SubCell"/>
</dbReference>
<reference evidence="6" key="1">
    <citation type="submission" date="2025-08" db="UniProtKB">
        <authorList>
            <consortium name="Ensembl"/>
        </authorList>
    </citation>
    <scope>IDENTIFICATION</scope>
</reference>
<evidence type="ECO:0000256" key="5">
    <source>
        <dbReference type="RuleBase" id="RU280819"/>
    </source>
</evidence>
<feature type="transmembrane region" description="Helical" evidence="5">
    <location>
        <begin position="165"/>
        <end position="183"/>
    </location>
</feature>
<gene>
    <name evidence="6" type="primary">PIGW</name>
</gene>
<dbReference type="Proteomes" id="UP000694569">
    <property type="component" value="Unplaced"/>
</dbReference>
<keyword evidence="3 5" id="KW-1133">Transmembrane helix</keyword>
<evidence type="ECO:0000256" key="1">
    <source>
        <dbReference type="ARBA" id="ARBA00004141"/>
    </source>
</evidence>
<feature type="transmembrane region" description="Helical" evidence="5">
    <location>
        <begin position="236"/>
        <end position="256"/>
    </location>
</feature>
<dbReference type="OrthoDB" id="15270at2759"/>
<proteinExistence type="inferred from homology"/>
<feature type="transmembrane region" description="Helical" evidence="5">
    <location>
        <begin position="56"/>
        <end position="77"/>
    </location>
</feature>
<dbReference type="PANTHER" id="PTHR20661:SF0">
    <property type="entry name" value="PHOSPHATIDYLINOSITOL-GLYCAN BIOSYNTHESIS CLASS W PROTEIN"/>
    <property type="match status" value="1"/>
</dbReference>
<name>A0A8C5LP56_9ANUR</name>
<dbReference type="Ensembl" id="ENSLLET00000001943.1">
    <property type="protein sequence ID" value="ENSLLEP00000001860.1"/>
    <property type="gene ID" value="ENSLLEG00000001206.1"/>
</dbReference>
<accession>A0A8C5LP56</accession>
<dbReference type="AlphaFoldDB" id="A0A8C5LP56"/>
<feature type="transmembrane region" description="Helical" evidence="5">
    <location>
        <begin position="263"/>
        <end position="286"/>
    </location>
</feature>
<dbReference type="Pfam" id="PF06423">
    <property type="entry name" value="GWT1"/>
    <property type="match status" value="1"/>
</dbReference>
<feature type="transmembrane region" description="Helical" evidence="5">
    <location>
        <begin position="371"/>
        <end position="392"/>
    </location>
</feature>
<keyword evidence="7" id="KW-1185">Reference proteome</keyword>
<keyword evidence="2 5" id="KW-0812">Transmembrane</keyword>
<dbReference type="GO" id="GO:0072659">
    <property type="term" value="P:protein localization to plasma membrane"/>
    <property type="evidence" value="ECO:0007669"/>
    <property type="project" value="TreeGrafter"/>
</dbReference>